<name>A0AAV4UQN1_CAEEX</name>
<dbReference type="InterPro" id="IPR038213">
    <property type="entry name" value="IFI6/IFI27-like_sf"/>
</dbReference>
<comment type="subcellular location">
    <subcellularLocation>
        <location evidence="1">Membrane</location>
        <topology evidence="1">Multi-pass membrane protein</topology>
    </subcellularLocation>
</comment>
<evidence type="ECO:0000256" key="4">
    <source>
        <dbReference type="ARBA" id="ARBA00022989"/>
    </source>
</evidence>
<dbReference type="PANTHER" id="PTHR16932:SF18">
    <property type="entry name" value="INTERFERON, ALPHA-INDUCIBLE PROTEIN 27-LIKE 2"/>
    <property type="match status" value="1"/>
</dbReference>
<protein>
    <submittedName>
        <fullName evidence="6">Uncharacterized protein</fullName>
    </submittedName>
</protein>
<dbReference type="Gene3D" id="6.10.110.10">
    <property type="match status" value="1"/>
</dbReference>
<gene>
    <name evidence="6" type="ORF">CEXT_248891</name>
</gene>
<dbReference type="Pfam" id="PF06140">
    <property type="entry name" value="Ifi-6-16"/>
    <property type="match status" value="1"/>
</dbReference>
<dbReference type="InterPro" id="IPR009311">
    <property type="entry name" value="IFI6/IFI27-like"/>
</dbReference>
<sequence length="85" mass="7700">MEFVILKVAAGAVLTVGGAMVALPIAGFTAGGVAAGSVAAGIQSSIGIVSAGSLFAAAQSAGAAGMALTTKAVLATGGAVLAAIL</sequence>
<keyword evidence="7" id="KW-1185">Reference proteome</keyword>
<dbReference type="GO" id="GO:0097193">
    <property type="term" value="P:intrinsic apoptotic signaling pathway"/>
    <property type="evidence" value="ECO:0007669"/>
    <property type="project" value="TreeGrafter"/>
</dbReference>
<keyword evidence="4" id="KW-1133">Transmembrane helix</keyword>
<reference evidence="6 7" key="1">
    <citation type="submission" date="2021-06" db="EMBL/GenBank/DDBJ databases">
        <title>Caerostris extrusa draft genome.</title>
        <authorList>
            <person name="Kono N."/>
            <person name="Arakawa K."/>
        </authorList>
    </citation>
    <scope>NUCLEOTIDE SEQUENCE [LARGE SCALE GENOMIC DNA]</scope>
</reference>
<organism evidence="6 7">
    <name type="scientific">Caerostris extrusa</name>
    <name type="common">Bark spider</name>
    <name type="synonym">Caerostris bankana</name>
    <dbReference type="NCBI Taxonomy" id="172846"/>
    <lineage>
        <taxon>Eukaryota</taxon>
        <taxon>Metazoa</taxon>
        <taxon>Ecdysozoa</taxon>
        <taxon>Arthropoda</taxon>
        <taxon>Chelicerata</taxon>
        <taxon>Arachnida</taxon>
        <taxon>Araneae</taxon>
        <taxon>Araneomorphae</taxon>
        <taxon>Entelegynae</taxon>
        <taxon>Araneoidea</taxon>
        <taxon>Araneidae</taxon>
        <taxon>Caerostris</taxon>
    </lineage>
</organism>
<evidence type="ECO:0000313" key="6">
    <source>
        <dbReference type="EMBL" id="GIY60186.1"/>
    </source>
</evidence>
<comment type="caution">
    <text evidence="6">The sequence shown here is derived from an EMBL/GenBank/DDBJ whole genome shotgun (WGS) entry which is preliminary data.</text>
</comment>
<evidence type="ECO:0000256" key="5">
    <source>
        <dbReference type="ARBA" id="ARBA00023136"/>
    </source>
</evidence>
<accession>A0AAV4UQN1</accession>
<comment type="similarity">
    <text evidence="2">Belongs to the IFI6/IFI27 family.</text>
</comment>
<proteinExistence type="inferred from homology"/>
<keyword evidence="5" id="KW-0472">Membrane</keyword>
<evidence type="ECO:0000256" key="1">
    <source>
        <dbReference type="ARBA" id="ARBA00004141"/>
    </source>
</evidence>
<evidence type="ECO:0000256" key="3">
    <source>
        <dbReference type="ARBA" id="ARBA00022692"/>
    </source>
</evidence>
<evidence type="ECO:0000256" key="2">
    <source>
        <dbReference type="ARBA" id="ARBA00007262"/>
    </source>
</evidence>
<dbReference type="PANTHER" id="PTHR16932">
    <property type="entry name" value="INTERFERON ALPHA-INDUCIBLE PROTEIN 27"/>
    <property type="match status" value="1"/>
</dbReference>
<keyword evidence="3" id="KW-0812">Transmembrane</keyword>
<dbReference type="GO" id="GO:0031966">
    <property type="term" value="C:mitochondrial membrane"/>
    <property type="evidence" value="ECO:0007669"/>
    <property type="project" value="TreeGrafter"/>
</dbReference>
<dbReference type="AlphaFoldDB" id="A0AAV4UQN1"/>
<evidence type="ECO:0000313" key="7">
    <source>
        <dbReference type="Proteomes" id="UP001054945"/>
    </source>
</evidence>
<dbReference type="GO" id="GO:0001836">
    <property type="term" value="P:release of cytochrome c from mitochondria"/>
    <property type="evidence" value="ECO:0007669"/>
    <property type="project" value="TreeGrafter"/>
</dbReference>
<dbReference type="Proteomes" id="UP001054945">
    <property type="component" value="Unassembled WGS sequence"/>
</dbReference>
<dbReference type="EMBL" id="BPLR01013292">
    <property type="protein sequence ID" value="GIY60186.1"/>
    <property type="molecule type" value="Genomic_DNA"/>
</dbReference>